<gene>
    <name evidence="6" type="ORF">EYC87_07830</name>
</gene>
<comment type="caution">
    <text evidence="6">The sequence shown here is derived from an EMBL/GenBank/DDBJ whole genome shotgun (WGS) entry which is preliminary data.</text>
</comment>
<accession>A0ABT3SU24</accession>
<evidence type="ECO:0000256" key="1">
    <source>
        <dbReference type="ARBA" id="ARBA00004196"/>
    </source>
</evidence>
<dbReference type="SUPFAM" id="SSF111369">
    <property type="entry name" value="HlyD-like secretion proteins"/>
    <property type="match status" value="1"/>
</dbReference>
<dbReference type="Gene3D" id="3.30.450.40">
    <property type="match status" value="1"/>
</dbReference>
<name>A0ABT3SU24_9GAMM</name>
<organism evidence="6 7">
    <name type="scientific">Candidatus Seongchinamella marina</name>
    <dbReference type="NCBI Taxonomy" id="2518990"/>
    <lineage>
        <taxon>Bacteria</taxon>
        <taxon>Pseudomonadati</taxon>
        <taxon>Pseudomonadota</taxon>
        <taxon>Gammaproteobacteria</taxon>
        <taxon>Cellvibrionales</taxon>
        <taxon>Halieaceae</taxon>
        <taxon>Seongchinamella</taxon>
    </lineage>
</organism>
<dbReference type="Pfam" id="PF25973">
    <property type="entry name" value="BSH_CzcB"/>
    <property type="match status" value="1"/>
</dbReference>
<evidence type="ECO:0000313" key="7">
    <source>
        <dbReference type="Proteomes" id="UP001143307"/>
    </source>
</evidence>
<dbReference type="RefSeq" id="WP_279252390.1">
    <property type="nucleotide sequence ID" value="NZ_SHNP01000002.1"/>
</dbReference>
<feature type="coiled-coil region" evidence="3">
    <location>
        <begin position="450"/>
        <end position="484"/>
    </location>
</feature>
<evidence type="ECO:0000313" key="6">
    <source>
        <dbReference type="EMBL" id="MCX2973493.1"/>
    </source>
</evidence>
<keyword evidence="2 3" id="KW-0175">Coiled coil</keyword>
<evidence type="ECO:0000256" key="3">
    <source>
        <dbReference type="SAM" id="Coils"/>
    </source>
</evidence>
<comment type="subcellular location">
    <subcellularLocation>
        <location evidence="1">Cell envelope</location>
    </subcellularLocation>
</comment>
<dbReference type="PANTHER" id="PTHR32347:SF23">
    <property type="entry name" value="BLL5650 PROTEIN"/>
    <property type="match status" value="1"/>
</dbReference>
<dbReference type="InterPro" id="IPR050465">
    <property type="entry name" value="UPF0194_transport"/>
</dbReference>
<keyword evidence="7" id="KW-1185">Reference proteome</keyword>
<dbReference type="EMBL" id="SHNP01000002">
    <property type="protein sequence ID" value="MCX2973493.1"/>
    <property type="molecule type" value="Genomic_DNA"/>
</dbReference>
<evidence type="ECO:0000259" key="5">
    <source>
        <dbReference type="Pfam" id="PF25973"/>
    </source>
</evidence>
<feature type="domain" description="CzcB-like barrel-sandwich hybrid" evidence="5">
    <location>
        <begin position="392"/>
        <end position="514"/>
    </location>
</feature>
<evidence type="ECO:0000256" key="4">
    <source>
        <dbReference type="SAM" id="MobiDB-lite"/>
    </source>
</evidence>
<feature type="region of interest" description="Disordered" evidence="4">
    <location>
        <begin position="1"/>
        <end position="25"/>
    </location>
</feature>
<dbReference type="InterPro" id="IPR058647">
    <property type="entry name" value="BSH_CzcB-like"/>
</dbReference>
<proteinExistence type="predicted"/>
<sequence>MQDAVNKDNSTGVDPKPDSGDAWSEFVSTDSPASYARSWLQRVLGQLPAVKSAAVLMLRSETGKLVSASHWPSEQPVDLALNKVVDETLARKQAVVLPLVGEPGQQDSQLCYPVLIQGQIVALIAVRLAAADEQTLESSMRGLRWSSAWLELFYRRRLPTSEAAQSEELVKLLNITASALEHEGFNAATISAVNELATSQGCTRVSLGTCDKGFCRVEAVSGASDFSNKMQLLQAVGCAMDEAVDQQASVVFPNFDDKAILLNQAHKALATFDEGAEHAVCSIPLPGSEQYFGAITLEWPSGHEFAESQLEQLELIVAVLGPLLHDKRRAEQSWWRRGIESLRQQAVKLFGQRYYLRKSIMTFALLAIAFFAVYHTDYRVTADTRLESTILQAVVAPVDGFVDSAEVRAGDVITRGQTLYQLDDRDLTLEQLRWSSEALQLERQMRDAVAGRQAAKVRVLEAQLEQANAQLALAGEQLARMKATSPFDGVVISGDLSQSLGAPVARGEVLFEIAPLDSYRVILLVDERDISSVEVGQTGTVVLRSGSESGMPLTVTRVTPLAEAWDGRNVFRVEGQLEEVPDYLRPGMEGIGKIDAGERRLIWVWTHRFTHWLRLTLWEWF</sequence>
<dbReference type="PANTHER" id="PTHR32347">
    <property type="entry name" value="EFFLUX SYSTEM COMPONENT YKNX-RELATED"/>
    <property type="match status" value="1"/>
</dbReference>
<evidence type="ECO:0000256" key="2">
    <source>
        <dbReference type="ARBA" id="ARBA00023054"/>
    </source>
</evidence>
<protein>
    <submittedName>
        <fullName evidence="6">HlyD family efflux transporter periplasmic adaptor subunit</fullName>
    </submittedName>
</protein>
<dbReference type="Proteomes" id="UP001143307">
    <property type="component" value="Unassembled WGS sequence"/>
</dbReference>
<dbReference type="Gene3D" id="2.40.30.170">
    <property type="match status" value="1"/>
</dbReference>
<dbReference type="InterPro" id="IPR029016">
    <property type="entry name" value="GAF-like_dom_sf"/>
</dbReference>
<reference evidence="6" key="1">
    <citation type="submission" date="2019-02" db="EMBL/GenBank/DDBJ databases">
        <authorList>
            <person name="Li S.-H."/>
        </authorList>
    </citation>
    <scope>NUCLEOTIDE SEQUENCE</scope>
    <source>
        <strain evidence="6">IMCC8485</strain>
    </source>
</reference>